<dbReference type="Proteomes" id="UP000003477">
    <property type="component" value="Unassembled WGS sequence"/>
</dbReference>
<evidence type="ECO:0000313" key="2">
    <source>
        <dbReference type="Proteomes" id="UP000003477"/>
    </source>
</evidence>
<evidence type="ECO:0000313" key="1">
    <source>
        <dbReference type="EMBL" id="EHJ14529.1"/>
    </source>
</evidence>
<dbReference type="RefSeq" id="WP_007305901.1">
    <property type="nucleotide sequence ID" value="NZ_AESD01000129.1"/>
</dbReference>
<dbReference type="PATRIC" id="fig|423471.3.peg.713"/>
<accession>G5IZU1</accession>
<proteinExistence type="predicted"/>
<dbReference type="AlphaFoldDB" id="G5IZU1"/>
<protein>
    <submittedName>
        <fullName evidence="1">Uncharacterized protein</fullName>
    </submittedName>
</protein>
<comment type="caution">
    <text evidence="1">The sequence shown here is derived from an EMBL/GenBank/DDBJ whole genome shotgun (WGS) entry which is preliminary data.</text>
</comment>
<gene>
    <name evidence="1" type="ORF">CWATWH0003_0779</name>
</gene>
<name>G5IZU1_CROWT</name>
<reference evidence="1 2" key="1">
    <citation type="journal article" date="2011" name="Front. Microbiol.">
        <title>Two Strains of Crocosphaera watsonii with Highly Conserved Genomes are Distinguished by Strain-Specific Features.</title>
        <authorList>
            <person name="Bench S.R."/>
            <person name="Ilikchyan I.N."/>
            <person name="Tripp H.J."/>
            <person name="Zehr J.P."/>
        </authorList>
    </citation>
    <scope>NUCLEOTIDE SEQUENCE [LARGE SCALE GENOMIC DNA]</scope>
    <source>
        <strain evidence="1 2">WH 0003</strain>
    </source>
</reference>
<sequence length="146" mass="17005">MIKDLLKVADVSETETKTLGDSNHHKLAFQLEIIADRLELMMENMATGKSLDSECYSLEEDCEKLREYLYRETFKDRIPRYQQMLTLMSATKVALSEIYFGSSFKMKLEFNQDNNNKHPETVHKNMLTVKNNTQKMRTISQILAVS</sequence>
<dbReference type="GeneID" id="88764667"/>
<organism evidence="1 2">
    <name type="scientific">Crocosphaera watsonii WH 0003</name>
    <dbReference type="NCBI Taxonomy" id="423471"/>
    <lineage>
        <taxon>Bacteria</taxon>
        <taxon>Bacillati</taxon>
        <taxon>Cyanobacteriota</taxon>
        <taxon>Cyanophyceae</taxon>
        <taxon>Oscillatoriophycideae</taxon>
        <taxon>Chroococcales</taxon>
        <taxon>Aphanothecaceae</taxon>
        <taxon>Crocosphaera</taxon>
    </lineage>
</organism>
<dbReference type="EMBL" id="AESD01000129">
    <property type="protein sequence ID" value="EHJ14529.1"/>
    <property type="molecule type" value="Genomic_DNA"/>
</dbReference>